<dbReference type="GO" id="GO:0005576">
    <property type="term" value="C:extracellular region"/>
    <property type="evidence" value="ECO:0007669"/>
    <property type="project" value="UniProtKB-SubCell"/>
</dbReference>
<keyword evidence="5" id="KW-1185">Reference proteome</keyword>
<organism evidence="4 5">
    <name type="scientific">Thermoleptolyngbya sichuanensis A183</name>
    <dbReference type="NCBI Taxonomy" id="2737172"/>
    <lineage>
        <taxon>Bacteria</taxon>
        <taxon>Bacillati</taxon>
        <taxon>Cyanobacteriota</taxon>
        <taxon>Cyanophyceae</taxon>
        <taxon>Oculatellales</taxon>
        <taxon>Oculatellaceae</taxon>
        <taxon>Thermoleptolyngbya</taxon>
        <taxon>Thermoleptolyngbya sichuanensis</taxon>
    </lineage>
</organism>
<dbReference type="InterPro" id="IPR001343">
    <property type="entry name" value="Hemolysn_Ca-bd"/>
</dbReference>
<dbReference type="RefSeq" id="WP_172355107.1">
    <property type="nucleotide sequence ID" value="NZ_CP053661.1"/>
</dbReference>
<evidence type="ECO:0000256" key="3">
    <source>
        <dbReference type="SAM" id="MobiDB-lite"/>
    </source>
</evidence>
<evidence type="ECO:0000313" key="5">
    <source>
        <dbReference type="Proteomes" id="UP000505210"/>
    </source>
</evidence>
<gene>
    <name evidence="4" type="ORF">HPC62_09400</name>
</gene>
<name>A0A6M8B7D8_9CYAN</name>
<sequence>MPTARLNEQRLTTGRSIGQPTGRSLGIGLTSINDFSPQLPFLDLFKTARAWIPQTSQVWNTGEAVQNLDAHGWPTRLPTAAKGTTYTKLSTLLLRDIPGAYRPGRYVVMYDGQGTLEYGFNAAKLENLSRPGRDVIQVDPAKDAGILLSITATDPQKTGDYLRNIRVYHEDDLPLVAQGSVFNPTFQERIRNFGTLRFMDWMETNDSTQREWRDRPKPTDASWAWKGASVETMVALANEMQVSPWFNMPHQATDEYIANFAAYVRDHLDPNLRVYVEFSNEVWNWQFDQAHYAQAQAEARWGKDVQGGWMQWYGMRAAQTAKIWKETFAEKSGGNRLAAQDRVIAVLATQTGWKGLETYALNTPAWVAEGNEPAWKAVDAYAVTGYFGNNLGSPTHADTVRAWLSEPDGGFAKAFQHLREGGLLGDSKDSVKDTIALFKYHADIAQRHNLQLVAYEGGQHIVGTSGIENDAQLTEFFIALNRRPEMAELYQQLLDGWKEAGGTLFNHFVDIARPSKWGSWGMMESLDQTDAPKYTALQAFMSANPRWWAEPDLGAVPPDPPRPSDPLNLAGTDGNDRLIGGAGSDTLMGGAGNDTLMGHDGGDRLDGGPGADELVGGRGNDTYVIDHVGDRVIERADGGIDTVEASISYTLPDHIENLTLKGTAPEGIGNLLRNGILGNFRSNTLAGMGGHDRIRGFDGHDWLDGGSGNDTLEGGRGNDTYVVASLGDGVIELLRAGADTVIALISWVLGDSLENLTLRGDALTGRGNGLSNLIIGNGADNLLWGGGGDTLRGEGGNDTLKGEAGNDVLVGDGGNDLLVGGVGRDTLTGGTGRDSFDLSTTRSGGLDTLIDFRPGEDVLLVPAAEFGLADLAGTLPTTLPTTLLRQGTRAVREGDRFIYDRSTGNLFFDPDGSGSAPQVQIAQLPAGVAIAAANILVF</sequence>
<comment type="subcellular location">
    <subcellularLocation>
        <location evidence="1">Secreted</location>
    </subcellularLocation>
</comment>
<dbReference type="EMBL" id="CP053661">
    <property type="protein sequence ID" value="QKD82368.1"/>
    <property type="molecule type" value="Genomic_DNA"/>
</dbReference>
<dbReference type="InterPro" id="IPR050557">
    <property type="entry name" value="RTX_toxin/Mannuronan_C5-epim"/>
</dbReference>
<dbReference type="PROSITE" id="PS00330">
    <property type="entry name" value="HEMOLYSIN_CALCIUM"/>
    <property type="match status" value="7"/>
</dbReference>
<dbReference type="Proteomes" id="UP000505210">
    <property type="component" value="Chromosome"/>
</dbReference>
<dbReference type="KEGG" id="theu:HPC62_09400"/>
<dbReference type="SUPFAM" id="SSF51120">
    <property type="entry name" value="beta-Roll"/>
    <property type="match status" value="3"/>
</dbReference>
<dbReference type="InterPro" id="IPR011049">
    <property type="entry name" value="Serralysin-like_metalloprot_C"/>
</dbReference>
<keyword evidence="2" id="KW-0964">Secreted</keyword>
<dbReference type="Pfam" id="PF00353">
    <property type="entry name" value="HemolysinCabind"/>
    <property type="match status" value="3"/>
</dbReference>
<dbReference type="AlphaFoldDB" id="A0A6M8B7D8"/>
<dbReference type="Gene3D" id="2.150.10.10">
    <property type="entry name" value="Serralysin-like metalloprotease, C-terminal"/>
    <property type="match status" value="3"/>
</dbReference>
<evidence type="ECO:0000256" key="1">
    <source>
        <dbReference type="ARBA" id="ARBA00004613"/>
    </source>
</evidence>
<evidence type="ECO:0000256" key="2">
    <source>
        <dbReference type="ARBA" id="ARBA00022525"/>
    </source>
</evidence>
<dbReference type="PRINTS" id="PR00313">
    <property type="entry name" value="CABNDNGRPT"/>
</dbReference>
<dbReference type="InterPro" id="IPR018511">
    <property type="entry name" value="Hemolysin-typ_Ca-bd_CS"/>
</dbReference>
<dbReference type="PANTHER" id="PTHR38340:SF1">
    <property type="entry name" value="S-LAYER PROTEIN"/>
    <property type="match status" value="1"/>
</dbReference>
<evidence type="ECO:0000313" key="4">
    <source>
        <dbReference type="EMBL" id="QKD82368.1"/>
    </source>
</evidence>
<proteinExistence type="predicted"/>
<dbReference type="GO" id="GO:0005509">
    <property type="term" value="F:calcium ion binding"/>
    <property type="evidence" value="ECO:0007669"/>
    <property type="project" value="InterPro"/>
</dbReference>
<feature type="region of interest" description="Disordered" evidence="3">
    <location>
        <begin position="551"/>
        <end position="573"/>
    </location>
</feature>
<dbReference type="PANTHER" id="PTHR38340">
    <property type="entry name" value="S-LAYER PROTEIN"/>
    <property type="match status" value="1"/>
</dbReference>
<protein>
    <submittedName>
        <fullName evidence="4">Calcium-binding protein</fullName>
    </submittedName>
</protein>
<reference evidence="4 5" key="1">
    <citation type="submission" date="2020-05" db="EMBL/GenBank/DDBJ databases">
        <title>Complete genome sequence of of a novel Thermoleptolyngbya strain isolated from hot springs of Ganzi, Sichuan China.</title>
        <authorList>
            <person name="Tang J."/>
            <person name="Daroch M."/>
            <person name="Li L."/>
            <person name="Waleron K."/>
            <person name="Waleron M."/>
            <person name="Waleron M."/>
        </authorList>
    </citation>
    <scope>NUCLEOTIDE SEQUENCE [LARGE SCALE GENOMIC DNA]</scope>
    <source>
        <strain evidence="4 5">PKUAC-SCTA183</strain>
    </source>
</reference>
<accession>A0A6M8B7D8</accession>